<gene>
    <name evidence="1" type="ORF">VQ02_22095</name>
</gene>
<accession>A0A0J6SCX5</accession>
<dbReference type="EMBL" id="LABY01000162">
    <property type="protein sequence ID" value="KMO33070.1"/>
    <property type="molecule type" value="Genomic_DNA"/>
</dbReference>
<protein>
    <submittedName>
        <fullName evidence="1">Uncharacterized protein</fullName>
    </submittedName>
</protein>
<sequence length="65" mass="6985">MGGLSCLWPDRRIFLHTAKQLCRVAGLEGEFVSMRPETGIVRADALCRLDCILGALEKLGGAIVG</sequence>
<proteinExistence type="predicted"/>
<dbReference type="Proteomes" id="UP000035955">
    <property type="component" value="Unassembled WGS sequence"/>
</dbReference>
<evidence type="ECO:0000313" key="2">
    <source>
        <dbReference type="Proteomes" id="UP000035955"/>
    </source>
</evidence>
<keyword evidence="2" id="KW-1185">Reference proteome</keyword>
<reference evidence="1 2" key="1">
    <citation type="submission" date="2015-03" db="EMBL/GenBank/DDBJ databases">
        <title>Genome sequencing of Methylobacterium variabile DSM 16961.</title>
        <authorList>
            <person name="Chaudhry V."/>
            <person name="Patil P.B."/>
        </authorList>
    </citation>
    <scope>NUCLEOTIDE SEQUENCE [LARGE SCALE GENOMIC DNA]</scope>
    <source>
        <strain evidence="1 2">DSM 16961</strain>
    </source>
</reference>
<evidence type="ECO:0000313" key="1">
    <source>
        <dbReference type="EMBL" id="KMO33070.1"/>
    </source>
</evidence>
<dbReference type="PATRIC" id="fig|298794.3.peg.1823"/>
<dbReference type="AlphaFoldDB" id="A0A0J6SCX5"/>
<name>A0A0J6SCX5_9HYPH</name>
<comment type="caution">
    <text evidence="1">The sequence shown here is derived from an EMBL/GenBank/DDBJ whole genome shotgun (WGS) entry which is preliminary data.</text>
</comment>
<organism evidence="1 2">
    <name type="scientific">Methylobacterium variabile</name>
    <dbReference type="NCBI Taxonomy" id="298794"/>
    <lineage>
        <taxon>Bacteria</taxon>
        <taxon>Pseudomonadati</taxon>
        <taxon>Pseudomonadota</taxon>
        <taxon>Alphaproteobacteria</taxon>
        <taxon>Hyphomicrobiales</taxon>
        <taxon>Methylobacteriaceae</taxon>
        <taxon>Methylobacterium</taxon>
    </lineage>
</organism>